<accession>A0A6M4JBB3</accession>
<dbReference type="AlphaFoldDB" id="A0A6M4JBB3"/>
<dbReference type="RefSeq" id="WP_171113061.1">
    <property type="nucleotide sequence ID" value="NZ_CP053097.1"/>
</dbReference>
<keyword evidence="1" id="KW-0812">Transmembrane</keyword>
<protein>
    <submittedName>
        <fullName evidence="2">Uncharacterized protein</fullName>
    </submittedName>
</protein>
<gene>
    <name evidence="2" type="ORF">HLA92_02065</name>
</gene>
<keyword evidence="1" id="KW-1133">Transmembrane helix</keyword>
<evidence type="ECO:0000313" key="2">
    <source>
        <dbReference type="EMBL" id="QJR44210.1"/>
    </source>
</evidence>
<dbReference type="EMBL" id="CP053097">
    <property type="protein sequence ID" value="QJR44210.1"/>
    <property type="molecule type" value="Genomic_DNA"/>
</dbReference>
<keyword evidence="1" id="KW-0472">Membrane</keyword>
<dbReference type="Proteomes" id="UP000502118">
    <property type="component" value="Chromosome"/>
</dbReference>
<evidence type="ECO:0000313" key="3">
    <source>
        <dbReference type="Proteomes" id="UP000502118"/>
    </source>
</evidence>
<sequence>MGLLIGFLKKITASSVTFVTAIISIIVSIFSFNAVFKHLEEIFKEYYNDSGIKGEDLKALLYTLYAFIIFVSLEVLIGIIYFFIWLIFLRKVFQKQKQTQTLKKSLLFRLGGSLISLVAIFPFAVFASNASSILVNKEDNFTTKFLKPSIKVLSNNQGETYAGKIKLLNDILTLIKSDNIPKYFADISDKDIENIPPLTEENKEKFENILNNEFVSNALVPIFAKQIGDNKLDEKTLQLDNDIKDTIKQNIKNYNLVLNNLNEVGKQSIKNFLVQSFITDDLKQKYNNQDQDTVKLVDEYANFFITELTNKENINTKNNN</sequence>
<feature type="transmembrane region" description="Helical" evidence="1">
    <location>
        <begin position="12"/>
        <end position="36"/>
    </location>
</feature>
<feature type="transmembrane region" description="Helical" evidence="1">
    <location>
        <begin position="64"/>
        <end position="86"/>
    </location>
</feature>
<evidence type="ECO:0000256" key="1">
    <source>
        <dbReference type="SAM" id="Phobius"/>
    </source>
</evidence>
<reference evidence="2 3" key="1">
    <citation type="submission" date="2020-05" db="EMBL/GenBank/DDBJ databases">
        <title>Novel Mycoplasma species detected in Mirounga angustirostris (northern elephant seal) from the USA.</title>
        <authorList>
            <person name="Volokhov D.V."/>
        </authorList>
    </citation>
    <scope>NUCLEOTIDE SEQUENCE [LARGE SCALE GENOMIC DNA]</scope>
    <source>
        <strain evidence="2 3">Mirounga ES2806-NAS</strain>
    </source>
</reference>
<dbReference type="KEGG" id="mmio:HLA92_02065"/>
<proteinExistence type="predicted"/>
<keyword evidence="3" id="KW-1185">Reference proteome</keyword>
<feature type="transmembrane region" description="Helical" evidence="1">
    <location>
        <begin position="106"/>
        <end position="127"/>
    </location>
</feature>
<organism evidence="2 3">
    <name type="scientific">Mycoplasma miroungirhinis</name>
    <dbReference type="NCBI Taxonomy" id="754516"/>
    <lineage>
        <taxon>Bacteria</taxon>
        <taxon>Bacillati</taxon>
        <taxon>Mycoplasmatota</taxon>
        <taxon>Mollicutes</taxon>
        <taxon>Mycoplasmataceae</taxon>
        <taxon>Mycoplasma</taxon>
    </lineage>
</organism>
<name>A0A6M4JBB3_9MOLU</name>